<dbReference type="Proteomes" id="UP000611762">
    <property type="component" value="Unassembled WGS sequence"/>
</dbReference>
<dbReference type="Pfam" id="PF16107">
    <property type="entry name" value="DUF4825"/>
    <property type="match status" value="1"/>
</dbReference>
<protein>
    <submittedName>
        <fullName evidence="2">DUF4825 domain-containing protein</fullName>
    </submittedName>
</protein>
<proteinExistence type="predicted"/>
<evidence type="ECO:0000313" key="2">
    <source>
        <dbReference type="EMBL" id="MBC8541155.1"/>
    </source>
</evidence>
<sequence length="172" mass="19503">MKHIKQKKRPLVFLLIVVSGLLFSSCGKEMNNGEIYNASFQEQMATLYEAKTPYVGNASAVGEVIELLPFVKNGERNGMELQTEAEPYGITLQYKDLSRIPEMELKGNAYLMFCVIENLGQVTFNDQTGKTSVQFLRGDVFEYGNTAEFFAENKEQFISFANRLNDEILKTE</sequence>
<dbReference type="EMBL" id="JACRSU010000003">
    <property type="protein sequence ID" value="MBC8541155.1"/>
    <property type="molecule type" value="Genomic_DNA"/>
</dbReference>
<dbReference type="AlphaFoldDB" id="A0A926DPY2"/>
<reference evidence="2" key="1">
    <citation type="submission" date="2020-08" db="EMBL/GenBank/DDBJ databases">
        <title>Genome public.</title>
        <authorList>
            <person name="Liu C."/>
            <person name="Sun Q."/>
        </authorList>
    </citation>
    <scope>NUCLEOTIDE SEQUENCE</scope>
    <source>
        <strain evidence="2">H8</strain>
    </source>
</reference>
<accession>A0A926DPY2</accession>
<keyword evidence="3" id="KW-1185">Reference proteome</keyword>
<name>A0A926DPY2_9FIRM</name>
<dbReference type="InterPro" id="IPR032250">
    <property type="entry name" value="DUF4825"/>
</dbReference>
<dbReference type="PROSITE" id="PS51257">
    <property type="entry name" value="PROKAR_LIPOPROTEIN"/>
    <property type="match status" value="1"/>
</dbReference>
<gene>
    <name evidence="2" type="ORF">H8698_09235</name>
</gene>
<comment type="caution">
    <text evidence="2">The sequence shown here is derived from an EMBL/GenBank/DDBJ whole genome shotgun (WGS) entry which is preliminary data.</text>
</comment>
<dbReference type="RefSeq" id="WP_249313059.1">
    <property type="nucleotide sequence ID" value="NZ_JACRSU010000003.1"/>
</dbReference>
<evidence type="ECO:0000259" key="1">
    <source>
        <dbReference type="Pfam" id="PF16107"/>
    </source>
</evidence>
<feature type="domain" description="DUF4825" evidence="1">
    <location>
        <begin position="47"/>
        <end position="131"/>
    </location>
</feature>
<organism evidence="2 3">
    <name type="scientific">Congzhengia minquanensis</name>
    <dbReference type="NCBI Taxonomy" id="2763657"/>
    <lineage>
        <taxon>Bacteria</taxon>
        <taxon>Bacillati</taxon>
        <taxon>Bacillota</taxon>
        <taxon>Clostridia</taxon>
        <taxon>Eubacteriales</taxon>
        <taxon>Oscillospiraceae</taxon>
        <taxon>Congzhengia</taxon>
    </lineage>
</organism>
<evidence type="ECO:0000313" key="3">
    <source>
        <dbReference type="Proteomes" id="UP000611762"/>
    </source>
</evidence>